<accession>A0ABT4SID1</accession>
<gene>
    <name evidence="3" type="ORF">OUY22_25445</name>
</gene>
<dbReference type="Proteomes" id="UP001144036">
    <property type="component" value="Unassembled WGS sequence"/>
</dbReference>
<dbReference type="RefSeq" id="WP_270157662.1">
    <property type="nucleotide sequence ID" value="NZ_JAPNNL010000122.1"/>
</dbReference>
<evidence type="ECO:0000313" key="3">
    <source>
        <dbReference type="EMBL" id="MDA0636768.1"/>
    </source>
</evidence>
<keyword evidence="4" id="KW-1185">Reference proteome</keyword>
<evidence type="ECO:0000256" key="2">
    <source>
        <dbReference type="SAM" id="SignalP"/>
    </source>
</evidence>
<comment type="caution">
    <text evidence="3">The sequence shown here is derived from an EMBL/GenBank/DDBJ whole genome shotgun (WGS) entry which is preliminary data.</text>
</comment>
<dbReference type="EMBL" id="JAPNNL010000122">
    <property type="protein sequence ID" value="MDA0636768.1"/>
    <property type="molecule type" value="Genomic_DNA"/>
</dbReference>
<protein>
    <submittedName>
        <fullName evidence="3">Uncharacterized protein</fullName>
    </submittedName>
</protein>
<keyword evidence="2" id="KW-0732">Signal</keyword>
<proteinExistence type="predicted"/>
<name>A0ABT4SID1_9ACTN</name>
<feature type="chain" id="PRO_5045682302" evidence="2">
    <location>
        <begin position="24"/>
        <end position="115"/>
    </location>
</feature>
<evidence type="ECO:0000313" key="4">
    <source>
        <dbReference type="Proteomes" id="UP001144036"/>
    </source>
</evidence>
<evidence type="ECO:0000256" key="1">
    <source>
        <dbReference type="SAM" id="MobiDB-lite"/>
    </source>
</evidence>
<reference evidence="3" key="1">
    <citation type="submission" date="2022-11" db="EMBL/GenBank/DDBJ databases">
        <title>Nonomuraea corallina sp. nov., a new species of the genus Nonomuraea isolated from sea side sediment in Thai sea.</title>
        <authorList>
            <person name="Ngamcharungchit C."/>
            <person name="Matsumoto A."/>
            <person name="Suriyachadkun C."/>
            <person name="Panbangred W."/>
            <person name="Inahashi Y."/>
            <person name="Intra B."/>
        </authorList>
    </citation>
    <scope>NUCLEOTIDE SEQUENCE</scope>
    <source>
        <strain evidence="3">MCN248</strain>
    </source>
</reference>
<feature type="region of interest" description="Disordered" evidence="1">
    <location>
        <begin position="34"/>
        <end position="115"/>
    </location>
</feature>
<feature type="signal peptide" evidence="2">
    <location>
        <begin position="1"/>
        <end position="23"/>
    </location>
</feature>
<feature type="compositionally biased region" description="Polar residues" evidence="1">
    <location>
        <begin position="55"/>
        <end position="69"/>
    </location>
</feature>
<organism evidence="3 4">
    <name type="scientific">Nonomuraea corallina</name>
    <dbReference type="NCBI Taxonomy" id="2989783"/>
    <lineage>
        <taxon>Bacteria</taxon>
        <taxon>Bacillati</taxon>
        <taxon>Actinomycetota</taxon>
        <taxon>Actinomycetes</taxon>
        <taxon>Streptosporangiales</taxon>
        <taxon>Streptosporangiaceae</taxon>
        <taxon>Nonomuraea</taxon>
    </lineage>
</organism>
<sequence>MRTRVPAALLLVLSWFLPAAGHAQLFHAVAAHATAEQTHQGGHHPGARKSPLPPSTAQALTFSHETTGGTALLPPGVPRPALPPAGAVRAPGGEGFAAAGHETTPARAPPSSTAL</sequence>